<keyword evidence="4" id="KW-1185">Reference proteome</keyword>
<accession>A0A5N7MG95</accession>
<dbReference type="SUPFAM" id="SSF50475">
    <property type="entry name" value="FMN-binding split barrel"/>
    <property type="match status" value="1"/>
</dbReference>
<evidence type="ECO:0000259" key="2">
    <source>
        <dbReference type="Pfam" id="PF01243"/>
    </source>
</evidence>
<dbReference type="Pfam" id="PF01243">
    <property type="entry name" value="PNPOx_N"/>
    <property type="match status" value="1"/>
</dbReference>
<dbReference type="RefSeq" id="WP_152711455.1">
    <property type="nucleotide sequence ID" value="NZ_VOSJ01000025.1"/>
</dbReference>
<dbReference type="PANTHER" id="PTHR42815:SF2">
    <property type="entry name" value="FAD-BINDING, PUTATIVE (AFU_ORTHOLOGUE AFUA_6G07600)-RELATED"/>
    <property type="match status" value="1"/>
</dbReference>
<evidence type="ECO:0000313" key="3">
    <source>
        <dbReference type="EMBL" id="MPR25690.1"/>
    </source>
</evidence>
<sequence length="215" mass="23996">MTQAPSSDVAFTAAVKAIQERRGSRRGYAKLEERGGFRTGISPELVAFLGQVDTAYLATASAAGRPYAQHRGGPKGFIRVLDAETLGFADFAGNRQYITSGNLAENDQAFLFLIDYAHQRRVKIWGRARIVEDDPALIAQLMPENYSARAEQVLLFKIEAWDINCPQHIPQKLDATDVAEIITPLNEEIERLRAENAELRRALRHSREASLQDET</sequence>
<reference evidence="3 4" key="1">
    <citation type="journal article" date="2019" name="Syst. Appl. Microbiol.">
        <title>Microvirga tunisiensis sp. nov., a root nodule symbiotic bacterium isolated from Lupinus micranthus and L. luteus grown in Northern Tunisia.</title>
        <authorList>
            <person name="Msaddak A."/>
            <person name="Rejili M."/>
            <person name="Duran D."/>
            <person name="Mars M."/>
            <person name="Palacios J.M."/>
            <person name="Ruiz-Argueso T."/>
            <person name="Rey L."/>
            <person name="Imperial J."/>
        </authorList>
    </citation>
    <scope>NUCLEOTIDE SEQUENCE [LARGE SCALE GENOMIC DNA]</scope>
    <source>
        <strain evidence="3 4">Lmie10</strain>
    </source>
</reference>
<dbReference type="AlphaFoldDB" id="A0A5N7MG95"/>
<dbReference type="EMBL" id="VOSK01000029">
    <property type="protein sequence ID" value="MPR25690.1"/>
    <property type="molecule type" value="Genomic_DNA"/>
</dbReference>
<evidence type="ECO:0000313" key="4">
    <source>
        <dbReference type="Proteomes" id="UP000403266"/>
    </source>
</evidence>
<evidence type="ECO:0000256" key="1">
    <source>
        <dbReference type="SAM" id="Coils"/>
    </source>
</evidence>
<dbReference type="InterPro" id="IPR012349">
    <property type="entry name" value="Split_barrel_FMN-bd"/>
</dbReference>
<dbReference type="InterPro" id="IPR011576">
    <property type="entry name" value="Pyridox_Oxase_N"/>
</dbReference>
<dbReference type="Gene3D" id="2.30.110.10">
    <property type="entry name" value="Electron Transport, Fmn-binding Protein, Chain A"/>
    <property type="match status" value="1"/>
</dbReference>
<keyword evidence="1" id="KW-0175">Coiled coil</keyword>
<organism evidence="3 4">
    <name type="scientific">Microvirga tunisiensis</name>
    <dbReference type="NCBI Taxonomy" id="2108360"/>
    <lineage>
        <taxon>Bacteria</taxon>
        <taxon>Pseudomonadati</taxon>
        <taxon>Pseudomonadota</taxon>
        <taxon>Alphaproteobacteria</taxon>
        <taxon>Hyphomicrobiales</taxon>
        <taxon>Methylobacteriaceae</taxon>
        <taxon>Microvirga</taxon>
    </lineage>
</organism>
<comment type="caution">
    <text evidence="3">The sequence shown here is derived from an EMBL/GenBank/DDBJ whole genome shotgun (WGS) entry which is preliminary data.</text>
</comment>
<feature type="domain" description="Pyridoxamine 5'-phosphate oxidase N-terminal" evidence="2">
    <location>
        <begin position="42"/>
        <end position="161"/>
    </location>
</feature>
<dbReference type="Proteomes" id="UP000403266">
    <property type="component" value="Unassembled WGS sequence"/>
</dbReference>
<dbReference type="OrthoDB" id="9786134at2"/>
<name>A0A5N7MG95_9HYPH</name>
<proteinExistence type="predicted"/>
<gene>
    <name evidence="3" type="ORF">FS320_10710</name>
</gene>
<dbReference type="PANTHER" id="PTHR42815">
    <property type="entry name" value="FAD-BINDING, PUTATIVE (AFU_ORTHOLOGUE AFUA_6G07600)-RELATED"/>
    <property type="match status" value="1"/>
</dbReference>
<feature type="coiled-coil region" evidence="1">
    <location>
        <begin position="182"/>
        <end position="209"/>
    </location>
</feature>
<protein>
    <submittedName>
        <fullName evidence="3">Pyridoxamine 5'-phosphate oxidase</fullName>
    </submittedName>
</protein>